<dbReference type="Proteomes" id="UP001621714">
    <property type="component" value="Unassembled WGS sequence"/>
</dbReference>
<dbReference type="GO" id="GO:0003678">
    <property type="term" value="F:DNA helicase activity"/>
    <property type="evidence" value="ECO:0007669"/>
    <property type="project" value="UniProtKB-EC"/>
</dbReference>
<sequence length="202" mass="21951">MIGRLQGRLIEKQPSWALLDVQGVGYEVELPLSVFAQLPELDQPLTLWIHHLVREDAQLLYGFMQLAERQLFRELIKVSGIGPKVALALLSSLSLNALLRAVQQQDVATLTRVPGIGKKTAERLLLDLKDRLKAWSASVDTPSATAVGTSPSLSLDPQMEAEAALVALGYKPADAAQVIKAVAEEVEGTSDLIRAALKRLAR</sequence>
<keyword evidence="9" id="KW-1185">Reference proteome</keyword>
<dbReference type="InterPro" id="IPR036267">
    <property type="entry name" value="RuvA_C_sf"/>
</dbReference>
<dbReference type="InterPro" id="IPR000085">
    <property type="entry name" value="RuvA"/>
</dbReference>
<keyword evidence="4 6" id="KW-0233">DNA recombination</keyword>
<feature type="region of interest" description="Domain I" evidence="6">
    <location>
        <begin position="1"/>
        <end position="64"/>
    </location>
</feature>
<dbReference type="InterPro" id="IPR003583">
    <property type="entry name" value="Hlx-hairpin-Hlx_DNA-bd_motif"/>
</dbReference>
<keyword evidence="3 6" id="KW-0238">DNA-binding</keyword>
<comment type="domain">
    <text evidence="6">Has three domains with a flexible linker between the domains II and III and assumes an 'L' shape. Domain III is highly mobile and contacts RuvB.</text>
</comment>
<evidence type="ECO:0000256" key="6">
    <source>
        <dbReference type="HAMAP-Rule" id="MF_00031"/>
    </source>
</evidence>
<dbReference type="Gene3D" id="1.10.8.10">
    <property type="entry name" value="DNA helicase RuvA subunit, C-terminal domain"/>
    <property type="match status" value="1"/>
</dbReference>
<dbReference type="SUPFAM" id="SSF47781">
    <property type="entry name" value="RuvA domain 2-like"/>
    <property type="match status" value="1"/>
</dbReference>
<dbReference type="SUPFAM" id="SSF50249">
    <property type="entry name" value="Nucleic acid-binding proteins"/>
    <property type="match status" value="1"/>
</dbReference>
<dbReference type="InterPro" id="IPR010994">
    <property type="entry name" value="RuvA_2-like"/>
</dbReference>
<gene>
    <name evidence="6 8" type="primary">ruvA</name>
    <name evidence="8" type="ORF">V6U78_10820</name>
</gene>
<comment type="function">
    <text evidence="6">The RuvA-RuvB-RuvC complex processes Holliday junction (HJ) DNA during genetic recombination and DNA repair, while the RuvA-RuvB complex plays an important role in the rescue of blocked DNA replication forks via replication fork reversal (RFR). RuvA specifically binds to HJ cruciform DNA, conferring on it an open structure. The RuvB hexamer acts as an ATP-dependent pump, pulling dsDNA into and through the RuvAB complex. HJ branch migration allows RuvC to scan DNA until it finds its consensus sequence, where it cleaves and resolves the cruciform DNA.</text>
</comment>
<keyword evidence="5 6" id="KW-0234">DNA repair</keyword>
<feature type="region of interest" description="Domain II" evidence="6">
    <location>
        <begin position="65"/>
        <end position="142"/>
    </location>
</feature>
<dbReference type="InterPro" id="IPR011114">
    <property type="entry name" value="RuvA_C"/>
</dbReference>
<keyword evidence="2 6" id="KW-0227">DNA damage</keyword>
<dbReference type="Gene3D" id="2.40.50.140">
    <property type="entry name" value="Nucleic acid-binding proteins"/>
    <property type="match status" value="1"/>
</dbReference>
<evidence type="ECO:0000256" key="2">
    <source>
        <dbReference type="ARBA" id="ARBA00022763"/>
    </source>
</evidence>
<comment type="subcellular location">
    <subcellularLocation>
        <location evidence="6">Cytoplasm</location>
    </subcellularLocation>
</comment>
<comment type="caution">
    <text evidence="6">Lacks conserved residue(s) required for the propagation of feature annotation.</text>
</comment>
<organism evidence="8 9">
    <name type="scientific">Marinospirillum alkalitolerans</name>
    <dbReference type="NCBI Taxonomy" id="3123374"/>
    <lineage>
        <taxon>Bacteria</taxon>
        <taxon>Pseudomonadati</taxon>
        <taxon>Pseudomonadota</taxon>
        <taxon>Gammaproteobacteria</taxon>
        <taxon>Oceanospirillales</taxon>
        <taxon>Oceanospirillaceae</taxon>
        <taxon>Marinospirillum</taxon>
    </lineage>
</organism>
<evidence type="ECO:0000313" key="8">
    <source>
        <dbReference type="EMBL" id="MFK7161530.1"/>
    </source>
</evidence>
<accession>A0ABW8PZ22</accession>
<dbReference type="HAMAP" id="MF_00031">
    <property type="entry name" value="DNA_HJ_migration_RuvA"/>
    <property type="match status" value="1"/>
</dbReference>
<dbReference type="InterPro" id="IPR012340">
    <property type="entry name" value="NA-bd_OB-fold"/>
</dbReference>
<dbReference type="InterPro" id="IPR013849">
    <property type="entry name" value="DNA_helicase_Holl-junc_RuvA_I"/>
</dbReference>
<evidence type="ECO:0000313" key="9">
    <source>
        <dbReference type="Proteomes" id="UP001621714"/>
    </source>
</evidence>
<dbReference type="Pfam" id="PF01330">
    <property type="entry name" value="RuvA_N"/>
    <property type="match status" value="1"/>
</dbReference>
<feature type="region of interest" description="Domain III" evidence="6">
    <location>
        <begin position="153"/>
        <end position="202"/>
    </location>
</feature>
<dbReference type="SUPFAM" id="SSF46929">
    <property type="entry name" value="DNA helicase RuvA subunit, C-terminal domain"/>
    <property type="match status" value="1"/>
</dbReference>
<dbReference type="SMART" id="SM00278">
    <property type="entry name" value="HhH1"/>
    <property type="match status" value="2"/>
</dbReference>
<name>A0ABW8PZ22_9GAMM</name>
<comment type="similarity">
    <text evidence="6">Belongs to the RuvA family.</text>
</comment>
<dbReference type="Pfam" id="PF07499">
    <property type="entry name" value="RuvA_C"/>
    <property type="match status" value="1"/>
</dbReference>
<dbReference type="NCBIfam" id="TIGR00084">
    <property type="entry name" value="ruvA"/>
    <property type="match status" value="1"/>
</dbReference>
<evidence type="ECO:0000256" key="3">
    <source>
        <dbReference type="ARBA" id="ARBA00023125"/>
    </source>
</evidence>
<evidence type="ECO:0000256" key="5">
    <source>
        <dbReference type="ARBA" id="ARBA00023204"/>
    </source>
</evidence>
<reference evidence="8 9" key="1">
    <citation type="submission" date="2024-02" db="EMBL/GenBank/DDBJ databases">
        <title>Marinospirillum sp. MEB 164 isolated from Lonar lake sediment.</title>
        <authorList>
            <person name="Joshi A."/>
            <person name="Thite S."/>
        </authorList>
    </citation>
    <scope>NUCLEOTIDE SEQUENCE [LARGE SCALE GENOMIC DNA]</scope>
    <source>
        <strain evidence="8 9">MEB164</strain>
    </source>
</reference>
<comment type="caution">
    <text evidence="8">The sequence shown here is derived from an EMBL/GenBank/DDBJ whole genome shotgun (WGS) entry which is preliminary data.</text>
</comment>
<evidence type="ECO:0000256" key="1">
    <source>
        <dbReference type="ARBA" id="ARBA00022490"/>
    </source>
</evidence>
<feature type="domain" description="Helix-hairpin-helix DNA-binding motif class 1" evidence="7">
    <location>
        <begin position="73"/>
        <end position="92"/>
    </location>
</feature>
<proteinExistence type="inferred from homology"/>
<dbReference type="Gene3D" id="1.10.150.20">
    <property type="entry name" value="5' to 3' exonuclease, C-terminal subdomain"/>
    <property type="match status" value="1"/>
</dbReference>
<feature type="domain" description="Helix-hairpin-helix DNA-binding motif class 1" evidence="7">
    <location>
        <begin position="108"/>
        <end position="127"/>
    </location>
</feature>
<dbReference type="Pfam" id="PF14520">
    <property type="entry name" value="HHH_5"/>
    <property type="match status" value="1"/>
</dbReference>
<protein>
    <recommendedName>
        <fullName evidence="6">Holliday junction branch migration complex subunit RuvA</fullName>
    </recommendedName>
</protein>
<dbReference type="CDD" id="cd14332">
    <property type="entry name" value="UBA_RuvA_C"/>
    <property type="match status" value="1"/>
</dbReference>
<dbReference type="GO" id="GO:0016787">
    <property type="term" value="F:hydrolase activity"/>
    <property type="evidence" value="ECO:0007669"/>
    <property type="project" value="UniProtKB-KW"/>
</dbReference>
<keyword evidence="8" id="KW-0378">Hydrolase</keyword>
<keyword evidence="1 6" id="KW-0963">Cytoplasm</keyword>
<evidence type="ECO:0000256" key="4">
    <source>
        <dbReference type="ARBA" id="ARBA00023172"/>
    </source>
</evidence>
<dbReference type="EMBL" id="JBANFI010000006">
    <property type="protein sequence ID" value="MFK7161530.1"/>
    <property type="molecule type" value="Genomic_DNA"/>
</dbReference>
<comment type="subunit">
    <text evidence="6">Homotetramer. Forms an RuvA(8)-RuvB(12)-Holliday junction (HJ) complex. HJ DNA is sandwiched between 2 RuvA tetramers; dsDNA enters through RuvA and exits via RuvB. An RuvB hexamer assembles on each DNA strand where it exits the tetramer. Each RuvB hexamer is contacted by two RuvA subunits (via domain III) on 2 adjacent RuvB subunits; this complex drives branch migration. In the full resolvosome a probable DNA-RuvA(4)-RuvB(12)-RuvC(2) complex forms which resolves the HJ.</text>
</comment>
<evidence type="ECO:0000259" key="7">
    <source>
        <dbReference type="SMART" id="SM00278"/>
    </source>
</evidence>
<dbReference type="RefSeq" id="WP_405340524.1">
    <property type="nucleotide sequence ID" value="NZ_JBANFI010000006.1"/>
</dbReference>